<keyword evidence="3" id="KW-1185">Reference proteome</keyword>
<name>A0ABQ7H613_DUNSA</name>
<evidence type="ECO:0008006" key="4">
    <source>
        <dbReference type="Google" id="ProtNLM"/>
    </source>
</evidence>
<evidence type="ECO:0000313" key="2">
    <source>
        <dbReference type="EMBL" id="KAF5842298.1"/>
    </source>
</evidence>
<accession>A0ABQ7H613</accession>
<evidence type="ECO:0000256" key="1">
    <source>
        <dbReference type="SAM" id="MobiDB-lite"/>
    </source>
</evidence>
<protein>
    <recommendedName>
        <fullName evidence="4">Encoded protein</fullName>
    </recommendedName>
</protein>
<feature type="compositionally biased region" description="Polar residues" evidence="1">
    <location>
        <begin position="11"/>
        <end position="23"/>
    </location>
</feature>
<dbReference type="EMBL" id="MU069464">
    <property type="protein sequence ID" value="KAF5842298.1"/>
    <property type="molecule type" value="Genomic_DNA"/>
</dbReference>
<gene>
    <name evidence="2" type="ORF">DUNSADRAFT_7951</name>
</gene>
<sequence>MGAEQPPSPHAHNQQDSSPQQVYKNLHLDLGQGHESAGEEGEAGGTLPRLTSPLKTR</sequence>
<proteinExistence type="predicted"/>
<feature type="region of interest" description="Disordered" evidence="1">
    <location>
        <begin position="1"/>
        <end position="57"/>
    </location>
</feature>
<dbReference type="Proteomes" id="UP000815325">
    <property type="component" value="Unassembled WGS sequence"/>
</dbReference>
<evidence type="ECO:0000313" key="3">
    <source>
        <dbReference type="Proteomes" id="UP000815325"/>
    </source>
</evidence>
<reference evidence="2" key="1">
    <citation type="submission" date="2017-08" db="EMBL/GenBank/DDBJ databases">
        <authorList>
            <person name="Polle J.E."/>
            <person name="Barry K."/>
            <person name="Cushman J."/>
            <person name="Schmutz J."/>
            <person name="Tran D."/>
            <person name="Hathwaick L.T."/>
            <person name="Yim W.C."/>
            <person name="Jenkins J."/>
            <person name="Mckie-Krisberg Z.M."/>
            <person name="Prochnik S."/>
            <person name="Lindquist E."/>
            <person name="Dockter R.B."/>
            <person name="Adam C."/>
            <person name="Molina H."/>
            <person name="Bunkerborg J."/>
            <person name="Jin E."/>
            <person name="Buchheim M."/>
            <person name="Magnuson J."/>
        </authorList>
    </citation>
    <scope>NUCLEOTIDE SEQUENCE</scope>
    <source>
        <strain evidence="2">CCAP 19/18</strain>
    </source>
</reference>
<organism evidence="2 3">
    <name type="scientific">Dunaliella salina</name>
    <name type="common">Green alga</name>
    <name type="synonym">Protococcus salinus</name>
    <dbReference type="NCBI Taxonomy" id="3046"/>
    <lineage>
        <taxon>Eukaryota</taxon>
        <taxon>Viridiplantae</taxon>
        <taxon>Chlorophyta</taxon>
        <taxon>core chlorophytes</taxon>
        <taxon>Chlorophyceae</taxon>
        <taxon>CS clade</taxon>
        <taxon>Chlamydomonadales</taxon>
        <taxon>Dunaliellaceae</taxon>
        <taxon>Dunaliella</taxon>
    </lineage>
</organism>
<comment type="caution">
    <text evidence="2">The sequence shown here is derived from an EMBL/GenBank/DDBJ whole genome shotgun (WGS) entry which is preliminary data.</text>
</comment>